<protein>
    <recommendedName>
        <fullName evidence="4">Extracellular membrane protein CFEM domain-containing protein</fullName>
    </recommendedName>
</protein>
<proteinExistence type="predicted"/>
<evidence type="ECO:0000313" key="2">
    <source>
        <dbReference type="EMBL" id="KZV97271.1"/>
    </source>
</evidence>
<accession>A0A165L2Z2</accession>
<dbReference type="AlphaFoldDB" id="A0A165L2Z2"/>
<keyword evidence="3" id="KW-1185">Reference proteome</keyword>
<dbReference type="EMBL" id="KV425932">
    <property type="protein sequence ID" value="KZV97271.1"/>
    <property type="molecule type" value="Genomic_DNA"/>
</dbReference>
<dbReference type="Proteomes" id="UP000077266">
    <property type="component" value="Unassembled WGS sequence"/>
</dbReference>
<feature type="chain" id="PRO_5007861353" description="Extracellular membrane protein CFEM domain-containing protein" evidence="1">
    <location>
        <begin position="20"/>
        <end position="122"/>
    </location>
</feature>
<evidence type="ECO:0000313" key="3">
    <source>
        <dbReference type="Proteomes" id="UP000077266"/>
    </source>
</evidence>
<name>A0A165L2Z2_EXIGL</name>
<sequence length="122" mass="13106">MRPTTSAILVLLFAAFASAQNNATRVLDPQTCVKECEVHVLNTTDVSSCTDTDFKAVTQCLCSSITLSHLFAIKLCLQDNCPDVKTALEDTCPNSVGLTLQKPTYSLASSLLFVMTVGMLSL</sequence>
<reference evidence="2 3" key="1">
    <citation type="journal article" date="2016" name="Mol. Biol. Evol.">
        <title>Comparative Genomics of Early-Diverging Mushroom-Forming Fungi Provides Insights into the Origins of Lignocellulose Decay Capabilities.</title>
        <authorList>
            <person name="Nagy L.G."/>
            <person name="Riley R."/>
            <person name="Tritt A."/>
            <person name="Adam C."/>
            <person name="Daum C."/>
            <person name="Floudas D."/>
            <person name="Sun H."/>
            <person name="Yadav J.S."/>
            <person name="Pangilinan J."/>
            <person name="Larsson K.H."/>
            <person name="Matsuura K."/>
            <person name="Barry K."/>
            <person name="Labutti K."/>
            <person name="Kuo R."/>
            <person name="Ohm R.A."/>
            <person name="Bhattacharya S.S."/>
            <person name="Shirouzu T."/>
            <person name="Yoshinaga Y."/>
            <person name="Martin F.M."/>
            <person name="Grigoriev I.V."/>
            <person name="Hibbett D.S."/>
        </authorList>
    </citation>
    <scope>NUCLEOTIDE SEQUENCE [LARGE SCALE GENOMIC DNA]</scope>
    <source>
        <strain evidence="2 3">HHB12029</strain>
    </source>
</reference>
<gene>
    <name evidence="2" type="ORF">EXIGLDRAFT_747175</name>
</gene>
<keyword evidence="1" id="KW-0732">Signal</keyword>
<evidence type="ECO:0008006" key="4">
    <source>
        <dbReference type="Google" id="ProtNLM"/>
    </source>
</evidence>
<dbReference type="InParanoid" id="A0A165L2Z2"/>
<organism evidence="2 3">
    <name type="scientific">Exidia glandulosa HHB12029</name>
    <dbReference type="NCBI Taxonomy" id="1314781"/>
    <lineage>
        <taxon>Eukaryota</taxon>
        <taxon>Fungi</taxon>
        <taxon>Dikarya</taxon>
        <taxon>Basidiomycota</taxon>
        <taxon>Agaricomycotina</taxon>
        <taxon>Agaricomycetes</taxon>
        <taxon>Auriculariales</taxon>
        <taxon>Exidiaceae</taxon>
        <taxon>Exidia</taxon>
    </lineage>
</organism>
<evidence type="ECO:0000256" key="1">
    <source>
        <dbReference type="SAM" id="SignalP"/>
    </source>
</evidence>
<feature type="signal peptide" evidence="1">
    <location>
        <begin position="1"/>
        <end position="19"/>
    </location>
</feature>